<dbReference type="EMBL" id="RAWE01000108">
    <property type="protein sequence ID" value="RKG99707.1"/>
    <property type="molecule type" value="Genomic_DNA"/>
</dbReference>
<dbReference type="AlphaFoldDB" id="A0A3A8JUY0"/>
<evidence type="ECO:0000256" key="1">
    <source>
        <dbReference type="SAM" id="SignalP"/>
    </source>
</evidence>
<name>A0A3A8JUY0_9BACT</name>
<keyword evidence="3" id="KW-1185">Reference proteome</keyword>
<feature type="signal peptide" evidence="1">
    <location>
        <begin position="1"/>
        <end position="25"/>
    </location>
</feature>
<dbReference type="RefSeq" id="WP_120605215.1">
    <property type="nucleotide sequence ID" value="NZ_RAWE01000108.1"/>
</dbReference>
<protein>
    <submittedName>
        <fullName evidence="2">Uncharacterized protein</fullName>
    </submittedName>
</protein>
<sequence>MTPVIRSHARAWVLVLSLLSVPTFAQGIPHLPSAEECWSQVPDEDHDGVSDTCEVQVAAAFMPTLWIAQGEKGVARRPYFAARPLNSALRTLRVFYLSAYFEDHGIPSLGIFNVFAHDGDSEFQVLDVHYADGRWYLDQAFLSAHLETACDSSGWYGYAQLEYAGEYRGAPRIYVAGNKHGAYNSKSTCDRGCYFTDSCSQGRQEALDPVNRLAARNVGSLGAPLINAVTVNGQTERLLDDVEFKGWDDQANRSNSTPYRARLARFGF</sequence>
<feature type="chain" id="PRO_5017372860" evidence="1">
    <location>
        <begin position="26"/>
        <end position="268"/>
    </location>
</feature>
<keyword evidence="1" id="KW-0732">Signal</keyword>
<evidence type="ECO:0000313" key="3">
    <source>
        <dbReference type="Proteomes" id="UP000268313"/>
    </source>
</evidence>
<reference evidence="3" key="1">
    <citation type="submission" date="2018-09" db="EMBL/GenBank/DDBJ databases">
        <authorList>
            <person name="Livingstone P.G."/>
            <person name="Whitworth D.E."/>
        </authorList>
    </citation>
    <scope>NUCLEOTIDE SEQUENCE [LARGE SCALE GENOMIC DNA]</scope>
    <source>
        <strain evidence="3">CA043D</strain>
    </source>
</reference>
<comment type="caution">
    <text evidence="2">The sequence shown here is derived from an EMBL/GenBank/DDBJ whole genome shotgun (WGS) entry which is preliminary data.</text>
</comment>
<dbReference type="OrthoDB" id="5492898at2"/>
<dbReference type="Proteomes" id="UP000268313">
    <property type="component" value="Unassembled WGS sequence"/>
</dbReference>
<accession>A0A3A8JUY0</accession>
<evidence type="ECO:0000313" key="2">
    <source>
        <dbReference type="EMBL" id="RKG99707.1"/>
    </source>
</evidence>
<gene>
    <name evidence="2" type="ORF">D7X32_25730</name>
</gene>
<organism evidence="2 3">
    <name type="scientific">Corallococcus carmarthensis</name>
    <dbReference type="NCBI Taxonomy" id="2316728"/>
    <lineage>
        <taxon>Bacteria</taxon>
        <taxon>Pseudomonadati</taxon>
        <taxon>Myxococcota</taxon>
        <taxon>Myxococcia</taxon>
        <taxon>Myxococcales</taxon>
        <taxon>Cystobacterineae</taxon>
        <taxon>Myxococcaceae</taxon>
        <taxon>Corallococcus</taxon>
    </lineage>
</organism>
<proteinExistence type="predicted"/>